<protein>
    <recommendedName>
        <fullName evidence="2">Male-enhanced antigen 1</fullName>
    </recommendedName>
</protein>
<dbReference type="Pfam" id="PF06910">
    <property type="entry name" value="MEA1"/>
    <property type="match status" value="1"/>
</dbReference>
<reference evidence="8" key="2">
    <citation type="submission" date="2022-10" db="EMBL/GenBank/DDBJ databases">
        <authorList>
            <consortium name="ENA_rothamsted_submissions"/>
            <consortium name="culmorum"/>
            <person name="King R."/>
        </authorList>
    </citation>
    <scope>NUCLEOTIDE SEQUENCE</scope>
</reference>
<evidence type="ECO:0000313" key="9">
    <source>
        <dbReference type="Proteomes" id="UP001153714"/>
    </source>
</evidence>
<name>A0A9N9QXS0_9NEOP</name>
<evidence type="ECO:0000256" key="2">
    <source>
        <dbReference type="ARBA" id="ARBA00022245"/>
    </source>
</evidence>
<keyword evidence="6" id="KW-0744">Spermatogenesis</keyword>
<evidence type="ECO:0000256" key="5">
    <source>
        <dbReference type="ARBA" id="ARBA00022782"/>
    </source>
</evidence>
<proteinExistence type="predicted"/>
<feature type="region of interest" description="Disordered" evidence="7">
    <location>
        <begin position="1"/>
        <end position="62"/>
    </location>
</feature>
<keyword evidence="9" id="KW-1185">Reference proteome</keyword>
<reference evidence="8" key="1">
    <citation type="submission" date="2021-12" db="EMBL/GenBank/DDBJ databases">
        <authorList>
            <person name="King R."/>
        </authorList>
    </citation>
    <scope>NUCLEOTIDE SEQUENCE</scope>
</reference>
<dbReference type="Proteomes" id="UP001153714">
    <property type="component" value="Chromosome 14"/>
</dbReference>
<organism evidence="8 9">
    <name type="scientific">Diatraea saccharalis</name>
    <name type="common">sugarcane borer</name>
    <dbReference type="NCBI Taxonomy" id="40085"/>
    <lineage>
        <taxon>Eukaryota</taxon>
        <taxon>Metazoa</taxon>
        <taxon>Ecdysozoa</taxon>
        <taxon>Arthropoda</taxon>
        <taxon>Hexapoda</taxon>
        <taxon>Insecta</taxon>
        <taxon>Pterygota</taxon>
        <taxon>Neoptera</taxon>
        <taxon>Endopterygota</taxon>
        <taxon>Lepidoptera</taxon>
        <taxon>Glossata</taxon>
        <taxon>Ditrysia</taxon>
        <taxon>Pyraloidea</taxon>
        <taxon>Crambidae</taxon>
        <taxon>Crambinae</taxon>
        <taxon>Diatraea</taxon>
    </lineage>
</organism>
<dbReference type="EMBL" id="OU893345">
    <property type="protein sequence ID" value="CAG9785515.1"/>
    <property type="molecule type" value="Genomic_DNA"/>
</dbReference>
<evidence type="ECO:0000256" key="1">
    <source>
        <dbReference type="ARBA" id="ARBA00002540"/>
    </source>
</evidence>
<dbReference type="GO" id="GO:0007283">
    <property type="term" value="P:spermatogenesis"/>
    <property type="evidence" value="ECO:0007669"/>
    <property type="project" value="UniProtKB-KW"/>
</dbReference>
<evidence type="ECO:0000313" key="8">
    <source>
        <dbReference type="EMBL" id="CAG9785515.1"/>
    </source>
</evidence>
<comment type="function">
    <text evidence="1">May play an important role in spermatogenesis and/or testis development.</text>
</comment>
<dbReference type="AlphaFoldDB" id="A0A9N9QXS0"/>
<dbReference type="InterPro" id="IPR009685">
    <property type="entry name" value="MEA1"/>
</dbReference>
<dbReference type="PANTHER" id="PTHR17005">
    <property type="entry name" value="MALE-ENHANCED ANTIGEN-1"/>
    <property type="match status" value="1"/>
</dbReference>
<keyword evidence="4" id="KW-0597">Phosphoprotein</keyword>
<evidence type="ECO:0000256" key="4">
    <source>
        <dbReference type="ARBA" id="ARBA00022553"/>
    </source>
</evidence>
<keyword evidence="3" id="KW-0217">Developmental protein</keyword>
<sequence length="149" mass="16788">MVCDGPDPPENNSDDLIPPPRHEFLINGDDSDEERHEGFGYQPLPQGPDATQSDHDSSDDEIDNINTTAAVNDVPPIETMDALLTREVWNAPRSSQSIEMDNERAEQVMSAMANFALPQTSIPEWAQSITDEQWKQTLKDRLEKLKDNR</sequence>
<evidence type="ECO:0000256" key="6">
    <source>
        <dbReference type="ARBA" id="ARBA00022871"/>
    </source>
</evidence>
<evidence type="ECO:0000256" key="3">
    <source>
        <dbReference type="ARBA" id="ARBA00022473"/>
    </source>
</evidence>
<gene>
    <name evidence="8" type="ORF">DIATSA_LOCUS3543</name>
</gene>
<dbReference type="OrthoDB" id="5593200at2759"/>
<accession>A0A9N9QXS0</accession>
<evidence type="ECO:0000256" key="7">
    <source>
        <dbReference type="SAM" id="MobiDB-lite"/>
    </source>
</evidence>
<dbReference type="GO" id="GO:0030154">
    <property type="term" value="P:cell differentiation"/>
    <property type="evidence" value="ECO:0007669"/>
    <property type="project" value="UniProtKB-KW"/>
</dbReference>
<keyword evidence="5" id="KW-0221">Differentiation</keyword>